<evidence type="ECO:0000256" key="1">
    <source>
        <dbReference type="SAM" id="Coils"/>
    </source>
</evidence>
<dbReference type="EMBL" id="BEGY01000005">
    <property type="protein sequence ID" value="GAX73965.1"/>
    <property type="molecule type" value="Genomic_DNA"/>
</dbReference>
<dbReference type="GO" id="GO:0006310">
    <property type="term" value="P:DNA recombination"/>
    <property type="evidence" value="ECO:0007669"/>
    <property type="project" value="InterPro"/>
</dbReference>
<evidence type="ECO:0008006" key="4">
    <source>
        <dbReference type="Google" id="ProtNLM"/>
    </source>
</evidence>
<dbReference type="GO" id="GO:0005958">
    <property type="term" value="C:DNA-dependent protein kinase-DNA ligase 4 complex"/>
    <property type="evidence" value="ECO:0007669"/>
    <property type="project" value="TreeGrafter"/>
</dbReference>
<dbReference type="GO" id="GO:0003677">
    <property type="term" value="F:DNA binding"/>
    <property type="evidence" value="ECO:0007669"/>
    <property type="project" value="InterPro"/>
</dbReference>
<dbReference type="GO" id="GO:0010165">
    <property type="term" value="P:response to X-ray"/>
    <property type="evidence" value="ECO:0007669"/>
    <property type="project" value="TreeGrafter"/>
</dbReference>
<keyword evidence="3" id="KW-1185">Reference proteome</keyword>
<reference evidence="2 3" key="1">
    <citation type="submission" date="2017-08" db="EMBL/GenBank/DDBJ databases">
        <title>Acidophilic green algal genome provides insights into adaptation to an acidic environment.</title>
        <authorList>
            <person name="Hirooka S."/>
            <person name="Hirose Y."/>
            <person name="Kanesaki Y."/>
            <person name="Higuchi S."/>
            <person name="Fujiwara T."/>
            <person name="Onuma R."/>
            <person name="Era A."/>
            <person name="Ohbayashi R."/>
            <person name="Uzuka A."/>
            <person name="Nozaki H."/>
            <person name="Yoshikawa H."/>
            <person name="Miyagishima S.Y."/>
        </authorList>
    </citation>
    <scope>NUCLEOTIDE SEQUENCE [LARGE SCALE GENOMIC DNA]</scope>
    <source>
        <strain evidence="2 3">NIES-2499</strain>
    </source>
</reference>
<organism evidence="2 3">
    <name type="scientific">Chlamydomonas eustigma</name>
    <dbReference type="NCBI Taxonomy" id="1157962"/>
    <lineage>
        <taxon>Eukaryota</taxon>
        <taxon>Viridiplantae</taxon>
        <taxon>Chlorophyta</taxon>
        <taxon>core chlorophytes</taxon>
        <taxon>Chlorophyceae</taxon>
        <taxon>CS clade</taxon>
        <taxon>Chlamydomonadales</taxon>
        <taxon>Chlamydomonadaceae</taxon>
        <taxon>Chlamydomonas</taxon>
    </lineage>
</organism>
<keyword evidence="1" id="KW-0175">Coiled coil</keyword>
<accession>A0A250WT17</accession>
<dbReference type="GO" id="GO:0006303">
    <property type="term" value="P:double-strand break repair via nonhomologous end joining"/>
    <property type="evidence" value="ECO:0007669"/>
    <property type="project" value="TreeGrafter"/>
</dbReference>
<gene>
    <name evidence="2" type="ORF">CEUSTIGMA_g1415.t1</name>
</gene>
<feature type="coiled-coil region" evidence="1">
    <location>
        <begin position="194"/>
        <end position="221"/>
    </location>
</feature>
<proteinExistence type="predicted"/>
<sequence>MNMQAQLCSYAGVMSSTASDPLSCKEIITGNGVFFSKVAWHGTYFDVSLTDGEKFWYQAGVLPPQNHAFSPQKWLQHAKEALFDLVDCHRSFQYEVDVEDRRAQLEWTSTYENGRSFVCTCNLELVEDSIASIRSLMSLLCSSCRVFKVSMSQIHADHIALKGLLEKAQHAQRMLLESNTNREQEILTKCSLLLNSKKKRIKELSVELEAAGAEVDRLKNQLTYIQVLEKSPSSSAAVDYLVATTEDEEFTDAAEPLHKEETNRIRRSVAEVADGYKDEDADMPDKTTEATATRAKCSNQQDVGMSCSGPADLLEDLGF</sequence>
<dbReference type="Proteomes" id="UP000232323">
    <property type="component" value="Unassembled WGS sequence"/>
</dbReference>
<protein>
    <recommendedName>
        <fullName evidence="4">DNA repair protein XRCC4</fullName>
    </recommendedName>
</protein>
<dbReference type="AlphaFoldDB" id="A0A250WT17"/>
<comment type="caution">
    <text evidence="2">The sequence shown here is derived from an EMBL/GenBank/DDBJ whole genome shotgun (WGS) entry which is preliminary data.</text>
</comment>
<dbReference type="PANTHER" id="PTHR28559">
    <property type="entry name" value="DNA REPAIR PROTEIN XRCC4"/>
    <property type="match status" value="1"/>
</dbReference>
<dbReference type="PANTHER" id="PTHR28559:SF1">
    <property type="entry name" value="DNA REPAIR PROTEIN XRCC4"/>
    <property type="match status" value="1"/>
</dbReference>
<dbReference type="GO" id="GO:0032807">
    <property type="term" value="C:DNA ligase IV complex"/>
    <property type="evidence" value="ECO:0007669"/>
    <property type="project" value="TreeGrafter"/>
</dbReference>
<evidence type="ECO:0000313" key="3">
    <source>
        <dbReference type="Proteomes" id="UP000232323"/>
    </source>
</evidence>
<name>A0A250WT17_9CHLO</name>
<evidence type="ECO:0000313" key="2">
    <source>
        <dbReference type="EMBL" id="GAX73965.1"/>
    </source>
</evidence>
<dbReference type="InterPro" id="IPR010585">
    <property type="entry name" value="DNA_repair_prot_XRCC4"/>
</dbReference>